<organism evidence="2 3">
    <name type="scientific">Oceanobacillus iheyensis (strain DSM 14371 / CIP 107618 / JCM 11309 / KCTC 3954 / HTE831)</name>
    <dbReference type="NCBI Taxonomy" id="221109"/>
    <lineage>
        <taxon>Bacteria</taxon>
        <taxon>Bacillati</taxon>
        <taxon>Bacillota</taxon>
        <taxon>Bacilli</taxon>
        <taxon>Bacillales</taxon>
        <taxon>Bacillaceae</taxon>
        <taxon>Oceanobacillus</taxon>
    </lineage>
</organism>
<reference evidence="2 3" key="1">
    <citation type="journal article" date="2001" name="FEMS Microbiol. Lett.">
        <title>Oceanobacillus iheyensis gen. nov., sp. nov., a deep-sea extremely halotolerant and alkaliphilic species isolated from a depth of 1050 m on the Iheya Ridge.</title>
        <authorList>
            <person name="Lu J."/>
            <person name="Nogi Y."/>
            <person name="Takami H."/>
        </authorList>
    </citation>
    <scope>NUCLEOTIDE SEQUENCE [LARGE SCALE GENOMIC DNA]</scope>
    <source>
        <strain evidence="3">DSM 14371 / CIP 107618 / JCM 11309 / KCTC 3954 / HTE831</strain>
    </source>
</reference>
<evidence type="ECO:0000256" key="1">
    <source>
        <dbReference type="SAM" id="Phobius"/>
    </source>
</evidence>
<keyword evidence="1" id="KW-0472">Membrane</keyword>
<dbReference type="RefSeq" id="WP_011065389.1">
    <property type="nucleotide sequence ID" value="NC_004193.1"/>
</dbReference>
<proteinExistence type="predicted"/>
<feature type="transmembrane region" description="Helical" evidence="1">
    <location>
        <begin position="9"/>
        <end position="28"/>
    </location>
</feature>
<dbReference type="KEGG" id="oih:OB0987"/>
<feature type="transmembrane region" description="Helical" evidence="1">
    <location>
        <begin position="69"/>
        <end position="94"/>
    </location>
</feature>
<keyword evidence="3" id="KW-1185">Reference proteome</keyword>
<keyword evidence="1" id="KW-1133">Transmembrane helix</keyword>
<sequence>MVKKKHGTVSYISLALGITCFFIVFVQPTRIANIGSLIGDSITMILSAVGIILSLFGRLKKSEKNVIPTISLILSGSFIIYWVMIFILLITGIIDFAP</sequence>
<dbReference type="eggNOG" id="ENOG50308X7">
    <property type="taxonomic scope" value="Bacteria"/>
</dbReference>
<dbReference type="HOGENOM" id="CLU_176051_0_0_9"/>
<dbReference type="EMBL" id="BA000028">
    <property type="protein sequence ID" value="BAC12943.1"/>
    <property type="molecule type" value="Genomic_DNA"/>
</dbReference>
<evidence type="ECO:0000313" key="3">
    <source>
        <dbReference type="Proteomes" id="UP000000822"/>
    </source>
</evidence>
<dbReference type="Proteomes" id="UP000000822">
    <property type="component" value="Chromosome"/>
</dbReference>
<keyword evidence="1" id="KW-0812">Transmembrane</keyword>
<dbReference type="STRING" id="221109.gene:10733225"/>
<dbReference type="OrthoDB" id="2939929at2"/>
<evidence type="ECO:0000313" key="2">
    <source>
        <dbReference type="EMBL" id="BAC12943.1"/>
    </source>
</evidence>
<name>Q8CUX0_OCEIH</name>
<dbReference type="AlphaFoldDB" id="Q8CUX0"/>
<gene>
    <name evidence="2" type="ordered locus">OB0987</name>
</gene>
<protein>
    <submittedName>
        <fullName evidence="2">Uncharacterized protein</fullName>
    </submittedName>
</protein>
<accession>Q8CUX0</accession>
<reference evidence="2 3" key="2">
    <citation type="journal article" date="2002" name="Nucleic Acids Res.">
        <title>Genome sequence of Oceanobacillus iheyensis isolated from the Iheya Ridge and its unexpected adaptive capabilities to extreme environments.</title>
        <authorList>
            <person name="Takami H."/>
            <person name="Takaki Y."/>
            <person name="Uchiyama I."/>
        </authorList>
    </citation>
    <scope>NUCLEOTIDE SEQUENCE [LARGE SCALE GENOMIC DNA]</scope>
    <source>
        <strain evidence="3">DSM 14371 / CIP 107618 / JCM 11309 / KCTC 3954 / HTE831</strain>
    </source>
</reference>
<feature type="transmembrane region" description="Helical" evidence="1">
    <location>
        <begin position="34"/>
        <end position="57"/>
    </location>
</feature>